<dbReference type="EMBL" id="CP119937">
    <property type="protein sequence ID" value="WFD03557.1"/>
    <property type="molecule type" value="Genomic_DNA"/>
</dbReference>
<dbReference type="GO" id="GO:0031297">
    <property type="term" value="P:replication fork processing"/>
    <property type="evidence" value="ECO:0007669"/>
    <property type="project" value="TreeGrafter"/>
</dbReference>
<gene>
    <name evidence="6" type="ORF">MOBT1_002248</name>
</gene>
<dbReference type="PANTHER" id="PTHR11070">
    <property type="entry name" value="UVRD / RECB / PCRA DNA HELICASE FAMILY MEMBER"/>
    <property type="match status" value="1"/>
</dbReference>
<evidence type="ECO:0000256" key="1">
    <source>
        <dbReference type="ARBA" id="ARBA00022741"/>
    </source>
</evidence>
<reference evidence="6" key="1">
    <citation type="submission" date="2023-03" db="EMBL/GenBank/DDBJ databases">
        <title>Mating type loci evolution in Malassezia.</title>
        <authorList>
            <person name="Coelho M.A."/>
        </authorList>
    </citation>
    <scope>NUCLEOTIDE SEQUENCE</scope>
    <source>
        <strain evidence="6">CBS 7876</strain>
    </source>
</reference>
<evidence type="ECO:0000256" key="4">
    <source>
        <dbReference type="ARBA" id="ARBA00022840"/>
    </source>
</evidence>
<dbReference type="InterPro" id="IPR000212">
    <property type="entry name" value="DNA_helicase_UvrD/REP"/>
</dbReference>
<sequence>MVRGRGAPRRTLLECMPRRTVFGMLSYLSFGDIVRLLCADRRLRPFVGAAHFAPWRKRWHRLAHAERVYEAGVRTGDAAPGADAALVAAYTSALGALGLAHPPRQLHELLHAAVHQRVVDADAAQLFFGAWILGRVAVADAFRRFAPADAVELVCAARVFLAVLRLSRHFAPGAAHRPYHQTVHALDAECAAALAAFFAPCRAPTPPEALTAEQARLVAHPLQRDDLVVVQAYAGTGKTRCLRALAAQRPGARFLYITFNAATARAARAHFPPNVECRTMHALALRHVALRDGQALGALRPRDVVALLRTQLPAGRRLRAEDARPDTLAPTSVAAYVLRTLERFLQSADARVCAERHVPRQLAQHTDLRAADVAACAAALWELVCAGRTPRGAPVACPHDAYVKLFQLHGTAQPFAGYTALLLDEAQDLSACQAAVLLRARRKIYGFRGGSAAAFHARTYPPSARYELTQSFRFGAGVARVASAVLALKAPPPWAPHAPPPRVDGTGADCVQAGAALPIARGAPHTRIYRTNALLAHDALRLAAAGATPLFLQTSQALQPAALAALLRDARTLYTGDAPLPPASALREFAAWKELVEHVEADDAGGDSKLALVVSLAPLLGAPEFPAHVDRLEQGCCAAPDAAAVVLTTVHQAKGLEWDTVVLADDFSPAHDACTPSLAPRVYTLAACDEINHMYVALTRARRRLVLPPGVHAWLVARDGLFRFRFAEKSARTPCPLCAAPRAALVALCEALAPADAAPVPRTRPAPFDAHVTPLGCLACVRARLGLDADLEDFVRWIDGSGASTTTGRLTPAAAARTAKRVRTARAPDAPTTPLAAAPDRAGMYAALLDEQKAAVRRWFDARAGWLAGAHAPEPAARAPGLEPMDTSL</sequence>
<evidence type="ECO:0000256" key="3">
    <source>
        <dbReference type="ARBA" id="ARBA00022806"/>
    </source>
</evidence>
<evidence type="ECO:0000313" key="6">
    <source>
        <dbReference type="EMBL" id="WFD03557.1"/>
    </source>
</evidence>
<proteinExistence type="predicted"/>
<keyword evidence="1" id="KW-0547">Nucleotide-binding</keyword>
<dbReference type="InterPro" id="IPR027417">
    <property type="entry name" value="P-loop_NTPase"/>
</dbReference>
<feature type="domain" description="UvrD-like helicase C-terminal" evidence="5">
    <location>
        <begin position="643"/>
        <end position="707"/>
    </location>
</feature>
<dbReference type="Gene3D" id="3.40.50.300">
    <property type="entry name" value="P-loop containing nucleotide triphosphate hydrolases"/>
    <property type="match status" value="2"/>
</dbReference>
<evidence type="ECO:0000313" key="7">
    <source>
        <dbReference type="Proteomes" id="UP001214603"/>
    </source>
</evidence>
<evidence type="ECO:0000259" key="5">
    <source>
        <dbReference type="Pfam" id="PF13361"/>
    </source>
</evidence>
<dbReference type="Pfam" id="PF13361">
    <property type="entry name" value="UvrD_C"/>
    <property type="match status" value="1"/>
</dbReference>
<keyword evidence="4" id="KW-0067">ATP-binding</keyword>
<dbReference type="SUPFAM" id="SSF52540">
    <property type="entry name" value="P-loop containing nucleoside triphosphate hydrolases"/>
    <property type="match status" value="1"/>
</dbReference>
<dbReference type="GO" id="GO:0043138">
    <property type="term" value="F:3'-5' DNA helicase activity"/>
    <property type="evidence" value="ECO:0007669"/>
    <property type="project" value="TreeGrafter"/>
</dbReference>
<dbReference type="GO" id="GO:0005634">
    <property type="term" value="C:nucleus"/>
    <property type="evidence" value="ECO:0007669"/>
    <property type="project" value="TreeGrafter"/>
</dbReference>
<dbReference type="Pfam" id="PF13604">
    <property type="entry name" value="AAA_30"/>
    <property type="match status" value="1"/>
</dbReference>
<protein>
    <submittedName>
        <fullName evidence="6">DNA helicase</fullName>
        <ecNumber evidence="6">3.6.4.12</ecNumber>
    </submittedName>
</protein>
<dbReference type="GO" id="GO:0000724">
    <property type="term" value="P:double-strand break repair via homologous recombination"/>
    <property type="evidence" value="ECO:0007669"/>
    <property type="project" value="TreeGrafter"/>
</dbReference>
<dbReference type="Proteomes" id="UP001214603">
    <property type="component" value="Chromosome 4"/>
</dbReference>
<dbReference type="GO" id="GO:0003677">
    <property type="term" value="F:DNA binding"/>
    <property type="evidence" value="ECO:0007669"/>
    <property type="project" value="InterPro"/>
</dbReference>
<evidence type="ECO:0000256" key="2">
    <source>
        <dbReference type="ARBA" id="ARBA00022801"/>
    </source>
</evidence>
<dbReference type="GO" id="GO:0005524">
    <property type="term" value="F:ATP binding"/>
    <property type="evidence" value="ECO:0007669"/>
    <property type="project" value="UniProtKB-KW"/>
</dbReference>
<organism evidence="6 7">
    <name type="scientific">Malassezia obtusa</name>
    <dbReference type="NCBI Taxonomy" id="76774"/>
    <lineage>
        <taxon>Eukaryota</taxon>
        <taxon>Fungi</taxon>
        <taxon>Dikarya</taxon>
        <taxon>Basidiomycota</taxon>
        <taxon>Ustilaginomycotina</taxon>
        <taxon>Malasseziomycetes</taxon>
        <taxon>Malasseziales</taxon>
        <taxon>Malasseziaceae</taxon>
        <taxon>Malassezia</taxon>
    </lineage>
</organism>
<keyword evidence="7" id="KW-1185">Reference proteome</keyword>
<dbReference type="PANTHER" id="PTHR11070:SF30">
    <property type="entry name" value="F-BOX DNA HELICASE 1"/>
    <property type="match status" value="1"/>
</dbReference>
<dbReference type="GO" id="GO:0016787">
    <property type="term" value="F:hydrolase activity"/>
    <property type="evidence" value="ECO:0007669"/>
    <property type="project" value="UniProtKB-KW"/>
</dbReference>
<keyword evidence="2 6" id="KW-0378">Hydrolase</keyword>
<accession>A0AAF0ISH2</accession>
<keyword evidence="3 6" id="KW-0347">Helicase</keyword>
<dbReference type="AlphaFoldDB" id="A0AAF0ISH2"/>
<dbReference type="InterPro" id="IPR014017">
    <property type="entry name" value="DNA_helicase_UvrD-like_C"/>
</dbReference>
<dbReference type="EC" id="3.6.4.12" evidence="6"/>
<name>A0AAF0ISH2_9BASI</name>